<accession>A0AA48L1Y0</accession>
<evidence type="ECO:0000256" key="1">
    <source>
        <dbReference type="SAM" id="MobiDB-lite"/>
    </source>
</evidence>
<dbReference type="EMBL" id="AP028213">
    <property type="protein sequence ID" value="BEI89722.1"/>
    <property type="molecule type" value="Genomic_DNA"/>
</dbReference>
<feature type="region of interest" description="Disordered" evidence="1">
    <location>
        <begin position="587"/>
        <end position="614"/>
    </location>
</feature>
<dbReference type="AlphaFoldDB" id="A0AA48L1Y0"/>
<feature type="compositionally biased region" description="Basic and acidic residues" evidence="1">
    <location>
        <begin position="312"/>
        <end position="325"/>
    </location>
</feature>
<gene>
    <name evidence="2" type="ORF">CcaverHIS019_0210840</name>
</gene>
<feature type="region of interest" description="Disordered" evidence="1">
    <location>
        <begin position="375"/>
        <end position="426"/>
    </location>
</feature>
<dbReference type="KEGG" id="ccac:CcaHIS019_0210840"/>
<feature type="compositionally biased region" description="Low complexity" evidence="1">
    <location>
        <begin position="237"/>
        <end position="248"/>
    </location>
</feature>
<organism evidence="2 3">
    <name type="scientific">Cutaneotrichosporon cavernicola</name>
    <dbReference type="NCBI Taxonomy" id="279322"/>
    <lineage>
        <taxon>Eukaryota</taxon>
        <taxon>Fungi</taxon>
        <taxon>Dikarya</taxon>
        <taxon>Basidiomycota</taxon>
        <taxon>Agaricomycotina</taxon>
        <taxon>Tremellomycetes</taxon>
        <taxon>Trichosporonales</taxon>
        <taxon>Trichosporonaceae</taxon>
        <taxon>Cutaneotrichosporon</taxon>
    </lineage>
</organism>
<keyword evidence="3" id="KW-1185">Reference proteome</keyword>
<evidence type="ECO:0000313" key="3">
    <source>
        <dbReference type="Proteomes" id="UP001233271"/>
    </source>
</evidence>
<feature type="compositionally biased region" description="Polar residues" evidence="1">
    <location>
        <begin position="1"/>
        <end position="10"/>
    </location>
</feature>
<dbReference type="RefSeq" id="XP_060454988.1">
    <property type="nucleotide sequence ID" value="XM_060598168.1"/>
</dbReference>
<feature type="region of interest" description="Disordered" evidence="1">
    <location>
        <begin position="1"/>
        <end position="24"/>
    </location>
</feature>
<feature type="region of interest" description="Disordered" evidence="1">
    <location>
        <begin position="311"/>
        <end position="343"/>
    </location>
</feature>
<feature type="compositionally biased region" description="Low complexity" evidence="1">
    <location>
        <begin position="275"/>
        <end position="291"/>
    </location>
</feature>
<proteinExistence type="predicted"/>
<feature type="region of interest" description="Disordered" evidence="1">
    <location>
        <begin position="237"/>
        <end position="294"/>
    </location>
</feature>
<protein>
    <submittedName>
        <fullName evidence="2">Uncharacterized protein</fullName>
    </submittedName>
</protein>
<evidence type="ECO:0000313" key="2">
    <source>
        <dbReference type="EMBL" id="BEI89722.1"/>
    </source>
</evidence>
<feature type="compositionally biased region" description="Low complexity" evidence="1">
    <location>
        <begin position="502"/>
        <end position="520"/>
    </location>
</feature>
<feature type="region of interest" description="Disordered" evidence="1">
    <location>
        <begin position="453"/>
        <end position="559"/>
    </location>
</feature>
<reference evidence="2" key="1">
    <citation type="journal article" date="2023" name="BMC Genomics">
        <title>Chromosome-level genome assemblies of Cutaneotrichosporon spp. (Trichosporonales, Basidiomycota) reveal imbalanced evolution between nucleotide sequences and chromosome synteny.</title>
        <authorList>
            <person name="Kobayashi Y."/>
            <person name="Kayamori A."/>
            <person name="Aoki K."/>
            <person name="Shiwa Y."/>
            <person name="Matsutani M."/>
            <person name="Fujita N."/>
            <person name="Sugita T."/>
            <person name="Iwasaki W."/>
            <person name="Tanaka N."/>
            <person name="Takashima M."/>
        </authorList>
    </citation>
    <scope>NUCLEOTIDE SEQUENCE</scope>
    <source>
        <strain evidence="2">HIS019</strain>
    </source>
</reference>
<sequence>MTSGEDTPGSSYPDALPDALTPPRPQIEVLEIDAYPPELAPHGSITKDDIAADPILRDLAEGENLRYSGLGPRLSKSAALRMGLKWEDPREHRRVSGEEVPVNFDNVPGHKRVGLALNVSSLAEPSVAPRLNRAAMLRAGKTVEEVEVKDRAEMAAINKARGAAERAERRKSLPRPTSLLLPAQLPRQNRAALLRAGQNLGKARPYDAREMAENAARNKAREAAEYAERRRTIQVPASLSAPAVAPRANRASLLRTGPESGAPPRPPRSNMRPVSALSNTSASSRSTSGNSFKTAGDRALAGKLEAANAAAEKAKAEAERKENAARRRQTMAALPTGEAAGPAALTYNEEKAAAERAALRRIAAKREEEARLAAEKAAQDRADRERIEKRRSMTLGRATGLSAAHAIKEVPEPEPESETADEREARERVFRRQTFGTAPPSMGVALQRESMVSADMRNHDSVRSPERRNRDSLRSLNNPTIPPRPNRSSLLLERDGQGVALSRISSTANTRSRSASNAASERSDAGIKTSSPKKRAPMTTPSKFIAPRPAPPPPRGRPVSTINFALPEVRREEKKTGLLGRLLNRNSVIGAPASRPGMGSNKRASVISAPSPQL</sequence>
<name>A0AA48L1Y0_9TREE</name>
<dbReference type="Proteomes" id="UP001233271">
    <property type="component" value="Chromosome 2"/>
</dbReference>
<feature type="compositionally biased region" description="Basic and acidic residues" evidence="1">
    <location>
        <begin position="375"/>
        <end position="391"/>
    </location>
</feature>
<feature type="compositionally biased region" description="Basic and acidic residues" evidence="1">
    <location>
        <begin position="456"/>
        <end position="473"/>
    </location>
</feature>
<dbReference type="GeneID" id="85493593"/>